<accession>A0A177B9M0</accession>
<dbReference type="Proteomes" id="UP000078046">
    <property type="component" value="Unassembled WGS sequence"/>
</dbReference>
<keyword evidence="2" id="KW-1185">Reference proteome</keyword>
<proteinExistence type="predicted"/>
<organism evidence="1 2">
    <name type="scientific">Intoshia linei</name>
    <dbReference type="NCBI Taxonomy" id="1819745"/>
    <lineage>
        <taxon>Eukaryota</taxon>
        <taxon>Metazoa</taxon>
        <taxon>Spiralia</taxon>
        <taxon>Lophotrochozoa</taxon>
        <taxon>Mesozoa</taxon>
        <taxon>Orthonectida</taxon>
        <taxon>Rhopaluridae</taxon>
        <taxon>Intoshia</taxon>
    </lineage>
</organism>
<protein>
    <submittedName>
        <fullName evidence="1">Uncharacterized protein</fullName>
    </submittedName>
</protein>
<evidence type="ECO:0000313" key="2">
    <source>
        <dbReference type="Proteomes" id="UP000078046"/>
    </source>
</evidence>
<name>A0A177B9M0_9BILA</name>
<sequence length="68" mass="7787">MMATQSIHLKGIVREAKQMYNNHNYYINKNLINIGIVAIVNNAAEKALQKYKRASNLSKNEVEIQNIL</sequence>
<dbReference type="EMBL" id="LWCA01000089">
    <property type="protein sequence ID" value="OAF70997.1"/>
    <property type="molecule type" value="Genomic_DNA"/>
</dbReference>
<reference evidence="1 2" key="1">
    <citation type="submission" date="2016-04" db="EMBL/GenBank/DDBJ databases">
        <title>The genome of Intoshia linei affirms orthonectids as highly simplified spiralians.</title>
        <authorList>
            <person name="Mikhailov K.V."/>
            <person name="Slusarev G.S."/>
            <person name="Nikitin M.A."/>
            <person name="Logacheva M.D."/>
            <person name="Penin A."/>
            <person name="Aleoshin V."/>
            <person name="Panchin Y.V."/>
        </authorList>
    </citation>
    <scope>NUCLEOTIDE SEQUENCE [LARGE SCALE GENOMIC DNA]</scope>
    <source>
        <strain evidence="1">Intl2013</strain>
        <tissue evidence="1">Whole animal</tissue>
    </source>
</reference>
<gene>
    <name evidence="1" type="ORF">A3Q56_01224</name>
</gene>
<dbReference type="AlphaFoldDB" id="A0A177B9M0"/>
<comment type="caution">
    <text evidence="1">The sequence shown here is derived from an EMBL/GenBank/DDBJ whole genome shotgun (WGS) entry which is preliminary data.</text>
</comment>
<evidence type="ECO:0000313" key="1">
    <source>
        <dbReference type="EMBL" id="OAF70997.1"/>
    </source>
</evidence>